<keyword evidence="6 8" id="KW-1133">Transmembrane helix</keyword>
<comment type="subcellular location">
    <subcellularLocation>
        <location evidence="1">Membrane</location>
        <topology evidence="1">Multi-pass membrane protein</topology>
    </subcellularLocation>
</comment>
<keyword evidence="3" id="KW-0813">Transport</keyword>
<dbReference type="STRING" id="1121305.CLCOL_14720"/>
<feature type="transmembrane region" description="Helical" evidence="8">
    <location>
        <begin position="331"/>
        <end position="350"/>
    </location>
</feature>
<feature type="transmembrane region" description="Helical" evidence="8">
    <location>
        <begin position="140"/>
        <end position="159"/>
    </location>
</feature>
<comment type="caution">
    <text evidence="9">The sequence shown here is derived from an EMBL/GenBank/DDBJ whole genome shotgun (WGS) entry which is preliminary data.</text>
</comment>
<keyword evidence="10" id="KW-1185">Reference proteome</keyword>
<dbReference type="PANTHER" id="PTHR34975:SF2">
    <property type="entry name" value="SPORE GERMINATION PROTEIN A2"/>
    <property type="match status" value="1"/>
</dbReference>
<evidence type="ECO:0000313" key="10">
    <source>
        <dbReference type="Proteomes" id="UP000075374"/>
    </source>
</evidence>
<evidence type="ECO:0000256" key="4">
    <source>
        <dbReference type="ARBA" id="ARBA00022544"/>
    </source>
</evidence>
<evidence type="ECO:0000256" key="5">
    <source>
        <dbReference type="ARBA" id="ARBA00022692"/>
    </source>
</evidence>
<evidence type="ECO:0000256" key="1">
    <source>
        <dbReference type="ARBA" id="ARBA00004141"/>
    </source>
</evidence>
<evidence type="ECO:0000256" key="7">
    <source>
        <dbReference type="ARBA" id="ARBA00023136"/>
    </source>
</evidence>
<proteinExistence type="inferred from homology"/>
<organism evidence="9 10">
    <name type="scientific">Clostridium colicanis DSM 13634</name>
    <dbReference type="NCBI Taxonomy" id="1121305"/>
    <lineage>
        <taxon>Bacteria</taxon>
        <taxon>Bacillati</taxon>
        <taxon>Bacillota</taxon>
        <taxon>Clostridia</taxon>
        <taxon>Eubacteriales</taxon>
        <taxon>Clostridiaceae</taxon>
        <taxon>Clostridium</taxon>
    </lineage>
</organism>
<feature type="transmembrane region" description="Helical" evidence="8">
    <location>
        <begin position="35"/>
        <end position="55"/>
    </location>
</feature>
<dbReference type="InterPro" id="IPR004761">
    <property type="entry name" value="Spore_GerAB"/>
</dbReference>
<keyword evidence="7 8" id="KW-0472">Membrane</keyword>
<feature type="transmembrane region" description="Helical" evidence="8">
    <location>
        <begin position="108"/>
        <end position="128"/>
    </location>
</feature>
<dbReference type="Pfam" id="PF03845">
    <property type="entry name" value="Spore_permease"/>
    <property type="match status" value="1"/>
</dbReference>
<gene>
    <name evidence="9" type="ORF">CLCOL_14720</name>
</gene>
<dbReference type="AlphaFoldDB" id="A0A151AN31"/>
<evidence type="ECO:0000256" key="3">
    <source>
        <dbReference type="ARBA" id="ARBA00022448"/>
    </source>
</evidence>
<feature type="transmembrane region" description="Helical" evidence="8">
    <location>
        <begin position="180"/>
        <end position="200"/>
    </location>
</feature>
<feature type="transmembrane region" description="Helical" evidence="8">
    <location>
        <begin position="212"/>
        <end position="235"/>
    </location>
</feature>
<evidence type="ECO:0000256" key="2">
    <source>
        <dbReference type="ARBA" id="ARBA00007998"/>
    </source>
</evidence>
<dbReference type="NCBIfam" id="TIGR00912">
    <property type="entry name" value="2A0309"/>
    <property type="match status" value="1"/>
</dbReference>
<reference evidence="9 10" key="1">
    <citation type="submission" date="2016-02" db="EMBL/GenBank/DDBJ databases">
        <title>Genome sequence of Clostridium colicanis DSM 13634.</title>
        <authorList>
            <person name="Poehlein A."/>
            <person name="Daniel R."/>
        </authorList>
    </citation>
    <scope>NUCLEOTIDE SEQUENCE [LARGE SCALE GENOMIC DNA]</scope>
    <source>
        <strain evidence="9 10">DSM 13634</strain>
    </source>
</reference>
<dbReference type="PATRIC" id="fig|1121305.3.peg.1479"/>
<evidence type="ECO:0000256" key="8">
    <source>
        <dbReference type="SAM" id="Phobius"/>
    </source>
</evidence>
<sequence>MNDKGISQYEGIALIALYIWGAVFITNVLASNDMWFIIIISFVISIPLLIAYSRIMTNFKGEDLYTILEIVFGNGIGRIVTILYTLFFFSLGAIVLRNFIEYIRLTSLNRTPMIITGIVFEIIISYMVKQGTESFGKCAAVFIIGLTVVAVFLGFFLILNGSEQASILLDFYKGFKSTIISVYSFISFPIGEVIVFMTIFNSLKSDVSIYKVFVGGILFSIVIILINTIGINLMLMGKDHHDMFFPTFIAVRRIKVGEIIQRVETLISIKLVIESFVEISACLFASCKGISKIFNIKDYRSISTATSLLMAAVSIILYENTLYMAEWNAEIWPYYSFPFQILIPIIILLISELKVRKKENHEIERNKN</sequence>
<evidence type="ECO:0000313" key="9">
    <source>
        <dbReference type="EMBL" id="KYH29032.1"/>
    </source>
</evidence>
<accession>A0A151AN31</accession>
<feature type="transmembrane region" description="Helical" evidence="8">
    <location>
        <begin position="75"/>
        <end position="96"/>
    </location>
</feature>
<dbReference type="Proteomes" id="UP000075374">
    <property type="component" value="Unassembled WGS sequence"/>
</dbReference>
<dbReference type="GO" id="GO:0009847">
    <property type="term" value="P:spore germination"/>
    <property type="evidence" value="ECO:0007669"/>
    <property type="project" value="InterPro"/>
</dbReference>
<dbReference type="EMBL" id="LTBB01000006">
    <property type="protein sequence ID" value="KYH29032.1"/>
    <property type="molecule type" value="Genomic_DNA"/>
</dbReference>
<dbReference type="PANTHER" id="PTHR34975">
    <property type="entry name" value="SPORE GERMINATION PROTEIN A2"/>
    <property type="match status" value="1"/>
</dbReference>
<keyword evidence="5 8" id="KW-0812">Transmembrane</keyword>
<dbReference type="GO" id="GO:0016020">
    <property type="term" value="C:membrane"/>
    <property type="evidence" value="ECO:0007669"/>
    <property type="project" value="UniProtKB-SubCell"/>
</dbReference>
<dbReference type="RefSeq" id="WP_061858319.1">
    <property type="nucleotide sequence ID" value="NZ_LTBB01000006.1"/>
</dbReference>
<feature type="transmembrane region" description="Helical" evidence="8">
    <location>
        <begin position="12"/>
        <end position="30"/>
    </location>
</feature>
<protein>
    <submittedName>
        <fullName evidence="9">Spore germination protein</fullName>
    </submittedName>
</protein>
<keyword evidence="4" id="KW-0309">Germination</keyword>
<name>A0A151AN31_9CLOT</name>
<evidence type="ECO:0000256" key="6">
    <source>
        <dbReference type="ARBA" id="ARBA00022989"/>
    </source>
</evidence>
<comment type="similarity">
    <text evidence="2">Belongs to the amino acid-polyamine-organocation (APC) superfamily. Spore germination protein (SGP) (TC 2.A.3.9) family.</text>
</comment>